<evidence type="ECO:0008006" key="4">
    <source>
        <dbReference type="Google" id="ProtNLM"/>
    </source>
</evidence>
<proteinExistence type="predicted"/>
<feature type="region of interest" description="Disordered" evidence="1">
    <location>
        <begin position="381"/>
        <end position="458"/>
    </location>
</feature>
<evidence type="ECO:0000256" key="1">
    <source>
        <dbReference type="SAM" id="MobiDB-lite"/>
    </source>
</evidence>
<organism evidence="2 3">
    <name type="scientific">Prorocentrum cordatum</name>
    <dbReference type="NCBI Taxonomy" id="2364126"/>
    <lineage>
        <taxon>Eukaryota</taxon>
        <taxon>Sar</taxon>
        <taxon>Alveolata</taxon>
        <taxon>Dinophyceae</taxon>
        <taxon>Prorocentrales</taxon>
        <taxon>Prorocentraceae</taxon>
        <taxon>Prorocentrum</taxon>
    </lineage>
</organism>
<gene>
    <name evidence="2" type="ORF">PCOR1329_LOCUS59888</name>
</gene>
<dbReference type="EMBL" id="CAUYUJ010017482">
    <property type="protein sequence ID" value="CAK0875165.1"/>
    <property type="molecule type" value="Genomic_DNA"/>
</dbReference>
<feature type="compositionally biased region" description="Low complexity" evidence="1">
    <location>
        <begin position="423"/>
        <end position="443"/>
    </location>
</feature>
<feature type="region of interest" description="Disordered" evidence="1">
    <location>
        <begin position="327"/>
        <end position="348"/>
    </location>
</feature>
<sequence>ACARIDFETGRISVSQSRIWKLHLALLEIAERGCSSGDDMLPLLGHYTWAAILRRCLLGVFHGAYRFARAAGSRRWPEVFTECRVAAALIAFAYMGTKLEMDPVVLATGASTGSGDVEGSGFGGFAMTEKAWNPCDVWAAASCMERWRYRPEAAIEARRHALAAAQNHADFRKIMNMEGVARPEGEDEASQSSRILGGHRDTCEKLLDPSVSPSEVEQTTFEDIDPNFLLPLDSWKLKVFGRWQRPEDIMRLEGRALITGVRHRLRRAGASGHVILSLCGNLSLTLALEKGRSSHYVLNQICRESAALRILTGSSVAARRFSSELDSADKGGRAIGGPPSSHGGDCRHAGQLGANGARGLAASALARACCEASTWRGAGGARSLGEVEQRGQPGRDRSSQGAPRPHGDQGGPLERSSGRRVRSSPSSGSSSSSDVGSIGSVSDSGRDPEKTTAYARSARHGGRVRNFLEWANEGSLGGISTRRLDQLAAKHMDTLFFDGMEVGEARVGARETWCRPWVLAVVGVSLLLEDLGFAAALWLAWGGLLRLPPDLVSMAPKTLIGPSRGAAPARALPLNPSDEGARARGPGCRLWSFDGLWFTERFEARLAALPEAPAAAAYQVRRGAASHAAAVDLLPLSAVTERLQRASARSSLRYAEHVRYLAMLKQAPQVVVDWSELIHVLLGCLLLGADVLE</sequence>
<feature type="non-terminal residue" evidence="2">
    <location>
        <position position="1"/>
    </location>
</feature>
<protein>
    <recommendedName>
        <fullName evidence="4">Anaphase-promoting complex subunit 1</fullName>
    </recommendedName>
</protein>
<accession>A0ABN9VP47</accession>
<evidence type="ECO:0000313" key="2">
    <source>
        <dbReference type="EMBL" id="CAK0875165.1"/>
    </source>
</evidence>
<feature type="compositionally biased region" description="Basic and acidic residues" evidence="1">
    <location>
        <begin position="385"/>
        <end position="398"/>
    </location>
</feature>
<reference evidence="2" key="1">
    <citation type="submission" date="2023-10" db="EMBL/GenBank/DDBJ databases">
        <authorList>
            <person name="Chen Y."/>
            <person name="Shah S."/>
            <person name="Dougan E. K."/>
            <person name="Thang M."/>
            <person name="Chan C."/>
        </authorList>
    </citation>
    <scope>NUCLEOTIDE SEQUENCE [LARGE SCALE GENOMIC DNA]</scope>
</reference>
<name>A0ABN9VP47_9DINO</name>
<feature type="non-terminal residue" evidence="2">
    <location>
        <position position="693"/>
    </location>
</feature>
<keyword evidence="3" id="KW-1185">Reference proteome</keyword>
<dbReference type="Proteomes" id="UP001189429">
    <property type="component" value="Unassembled WGS sequence"/>
</dbReference>
<comment type="caution">
    <text evidence="2">The sequence shown here is derived from an EMBL/GenBank/DDBJ whole genome shotgun (WGS) entry which is preliminary data.</text>
</comment>
<evidence type="ECO:0000313" key="3">
    <source>
        <dbReference type="Proteomes" id="UP001189429"/>
    </source>
</evidence>